<reference evidence="1 2" key="1">
    <citation type="submission" date="2015-07" db="EMBL/GenBank/DDBJ databases">
        <title>Genome analysis of myxobacterium Chondromyces crocatus Cm c5 reveals a high potential for natural compound synthesis and the genetic basis for the loss of fruiting body formation.</title>
        <authorList>
            <person name="Zaburannyi N."/>
            <person name="Bunk B."/>
            <person name="Maier J."/>
            <person name="Overmann J."/>
            <person name="Mueller R."/>
        </authorList>
    </citation>
    <scope>NUCLEOTIDE SEQUENCE [LARGE SCALE GENOMIC DNA]</scope>
    <source>
        <strain evidence="1 2">Cm c5</strain>
    </source>
</reference>
<accession>A0A0K1EBR2</accession>
<evidence type="ECO:0000313" key="2">
    <source>
        <dbReference type="Proteomes" id="UP000067626"/>
    </source>
</evidence>
<evidence type="ECO:0000313" key="1">
    <source>
        <dbReference type="EMBL" id="AKT38305.1"/>
    </source>
</evidence>
<dbReference type="AlphaFoldDB" id="A0A0K1EBR2"/>
<dbReference type="KEGG" id="ccro:CMC5_024500"/>
<name>A0A0K1EBR2_CHOCO</name>
<dbReference type="Proteomes" id="UP000067626">
    <property type="component" value="Chromosome"/>
</dbReference>
<keyword evidence="2" id="KW-1185">Reference proteome</keyword>
<protein>
    <submittedName>
        <fullName evidence="1">Uncharacterized protein</fullName>
    </submittedName>
</protein>
<sequence length="400" mass="42799">MTATRWRGTRTSRAHDITAVPGPLSERTALQDGIAAGEIAALAPFAPLAPLVVASRRRLLPLRSPPARLLLKRRAEVIMNKTPWMMALLLAGLGACTSGVPSDLDETHDADDASAEDLRAPTSLDEIEALNARPCGDDTIAVVTDALNNQYVFCALGDGRVGVLESSWDPGAAPPLTDSIPDPVALLETVTGSAADVPPEIFDAVRAGIPVRETFRLGIRRTDAPRAAAAGCNFTTFQNTYCGTDEDSPWDEFASNFVHNHSSVYPDLDCTHGNRFCSAALNHTRIASAQPAYLEGGSGPVWRGACAARDVVLSCGGSTLFEASRRETAGTGAWTASLANYWIAENTYAVWVMYADTGNCVASADNDDMMYKTVSEPGAYNHYSLFFLKWVANTIACEPR</sequence>
<gene>
    <name evidence="1" type="ORF">CMC5_024500</name>
</gene>
<dbReference type="EMBL" id="CP012159">
    <property type="protein sequence ID" value="AKT38305.1"/>
    <property type="molecule type" value="Genomic_DNA"/>
</dbReference>
<proteinExistence type="predicted"/>
<organism evidence="1 2">
    <name type="scientific">Chondromyces crocatus</name>
    <dbReference type="NCBI Taxonomy" id="52"/>
    <lineage>
        <taxon>Bacteria</taxon>
        <taxon>Pseudomonadati</taxon>
        <taxon>Myxococcota</taxon>
        <taxon>Polyangia</taxon>
        <taxon>Polyangiales</taxon>
        <taxon>Polyangiaceae</taxon>
        <taxon>Chondromyces</taxon>
    </lineage>
</organism>